<proteinExistence type="predicted"/>
<evidence type="ECO:0000313" key="8">
    <source>
        <dbReference type="Proteomes" id="UP001165090"/>
    </source>
</evidence>
<evidence type="ECO:0000256" key="2">
    <source>
        <dbReference type="ARBA" id="ARBA00022723"/>
    </source>
</evidence>
<evidence type="ECO:0000259" key="6">
    <source>
        <dbReference type="Pfam" id="PF08240"/>
    </source>
</evidence>
<keyword evidence="8" id="KW-1185">Reference proteome</keyword>
<feature type="domain" description="Alcohol dehydrogenase-like N-terminal" evidence="6">
    <location>
        <begin position="98"/>
        <end position="172"/>
    </location>
</feature>
<evidence type="ECO:0000256" key="4">
    <source>
        <dbReference type="ARBA" id="ARBA00023002"/>
    </source>
</evidence>
<dbReference type="InterPro" id="IPR011032">
    <property type="entry name" value="GroES-like_sf"/>
</dbReference>
<evidence type="ECO:0000313" key="7">
    <source>
        <dbReference type="EMBL" id="GLI65469.1"/>
    </source>
</evidence>
<sequence>MESVTRAMESLKMAVTGTGGEGKLQVDTGGNLQDLMGHPLESNTQRSGGNLGGKVIRTSGGVTVTSNKDPEHTMRTVCWDGPRKVVVEERPRPMITDPQDAVVRVTSTAICGSDLHLYLGSAPGMQSGDILGHEFMGYVEAVGPEVRNVRPGDRVVACFDIACGNCRSCKMG</sequence>
<dbReference type="InterPro" id="IPR002328">
    <property type="entry name" value="ADH_Zn_CS"/>
</dbReference>
<comment type="cofactor">
    <cofactor evidence="1">
        <name>Zn(2+)</name>
        <dbReference type="ChEBI" id="CHEBI:29105"/>
    </cofactor>
</comment>
<keyword evidence="3" id="KW-0862">Zinc</keyword>
<dbReference type="Proteomes" id="UP001165090">
    <property type="component" value="Unassembled WGS sequence"/>
</dbReference>
<dbReference type="InterPro" id="IPR013154">
    <property type="entry name" value="ADH-like_N"/>
</dbReference>
<accession>A0ABQ5S732</accession>
<dbReference type="PANTHER" id="PTHR42813:SF1">
    <property type="entry name" value="DEHYDROGENASE, PUTATIVE (AFU_ORTHOLOGUE AFUA_5G03930)-RELATED"/>
    <property type="match status" value="1"/>
</dbReference>
<keyword evidence="4" id="KW-0560">Oxidoreductase</keyword>
<name>A0ABQ5S732_9CHLO</name>
<feature type="non-terminal residue" evidence="7">
    <location>
        <position position="172"/>
    </location>
</feature>
<evidence type="ECO:0000256" key="1">
    <source>
        <dbReference type="ARBA" id="ARBA00001947"/>
    </source>
</evidence>
<comment type="caution">
    <text evidence="7">The sequence shown here is derived from an EMBL/GenBank/DDBJ whole genome shotgun (WGS) entry which is preliminary data.</text>
</comment>
<protein>
    <recommendedName>
        <fullName evidence="6">Alcohol dehydrogenase-like N-terminal domain-containing protein</fullName>
    </recommendedName>
</protein>
<dbReference type="SUPFAM" id="SSF50129">
    <property type="entry name" value="GroES-like"/>
    <property type="match status" value="1"/>
</dbReference>
<keyword evidence="2" id="KW-0479">Metal-binding</keyword>
<dbReference type="PANTHER" id="PTHR42813">
    <property type="entry name" value="ZINC-TYPE ALCOHOL DEHYDROGENASE-LIKE"/>
    <property type="match status" value="1"/>
</dbReference>
<organism evidence="7 8">
    <name type="scientific">Volvox africanus</name>
    <dbReference type="NCBI Taxonomy" id="51714"/>
    <lineage>
        <taxon>Eukaryota</taxon>
        <taxon>Viridiplantae</taxon>
        <taxon>Chlorophyta</taxon>
        <taxon>core chlorophytes</taxon>
        <taxon>Chlorophyceae</taxon>
        <taxon>CS clade</taxon>
        <taxon>Chlamydomonadales</taxon>
        <taxon>Volvocaceae</taxon>
        <taxon>Volvox</taxon>
    </lineage>
</organism>
<dbReference type="EMBL" id="BSDZ01000024">
    <property type="protein sequence ID" value="GLI65469.1"/>
    <property type="molecule type" value="Genomic_DNA"/>
</dbReference>
<gene>
    <name evidence="7" type="ORF">VaNZ11_009006</name>
</gene>
<evidence type="ECO:0000256" key="3">
    <source>
        <dbReference type="ARBA" id="ARBA00022833"/>
    </source>
</evidence>
<dbReference type="PROSITE" id="PS00059">
    <property type="entry name" value="ADH_ZINC"/>
    <property type="match status" value="1"/>
</dbReference>
<feature type="region of interest" description="Disordered" evidence="5">
    <location>
        <begin position="1"/>
        <end position="69"/>
    </location>
</feature>
<reference evidence="7 8" key="1">
    <citation type="journal article" date="2023" name="IScience">
        <title>Expanded male sex-determining region conserved during the evolution of homothallism in the green alga Volvox.</title>
        <authorList>
            <person name="Yamamoto K."/>
            <person name="Matsuzaki R."/>
            <person name="Mahakham W."/>
            <person name="Heman W."/>
            <person name="Sekimoto H."/>
            <person name="Kawachi M."/>
            <person name="Minakuchi Y."/>
            <person name="Toyoda A."/>
            <person name="Nozaki H."/>
        </authorList>
    </citation>
    <scope>NUCLEOTIDE SEQUENCE [LARGE SCALE GENOMIC DNA]</scope>
    <source>
        <strain evidence="7 8">NIES-4468</strain>
    </source>
</reference>
<evidence type="ECO:0000256" key="5">
    <source>
        <dbReference type="SAM" id="MobiDB-lite"/>
    </source>
</evidence>
<dbReference type="Pfam" id="PF08240">
    <property type="entry name" value="ADH_N"/>
    <property type="match status" value="1"/>
</dbReference>
<dbReference type="Gene3D" id="3.90.180.10">
    <property type="entry name" value="Medium-chain alcohol dehydrogenases, catalytic domain"/>
    <property type="match status" value="1"/>
</dbReference>